<feature type="transmembrane region" description="Helical" evidence="1">
    <location>
        <begin position="6"/>
        <end position="24"/>
    </location>
</feature>
<comment type="caution">
    <text evidence="2">The sequence shown here is derived from an EMBL/GenBank/DDBJ whole genome shotgun (WGS) entry which is preliminary data.</text>
</comment>
<feature type="transmembrane region" description="Helical" evidence="1">
    <location>
        <begin position="65"/>
        <end position="91"/>
    </location>
</feature>
<name>A0ABQ2MQA1_9ACTN</name>
<accession>A0ABQ2MQA1</accession>
<dbReference type="Pfam" id="PF14017">
    <property type="entry name" value="DUF4233"/>
    <property type="match status" value="1"/>
</dbReference>
<dbReference type="InterPro" id="IPR025327">
    <property type="entry name" value="DUF4233"/>
</dbReference>
<evidence type="ECO:0000313" key="2">
    <source>
        <dbReference type="EMBL" id="GGO55691.1"/>
    </source>
</evidence>
<keyword evidence="1" id="KW-0812">Transmembrane</keyword>
<sequence>MRTLCSSTLIGEFFVIGFAGLVAMKDPDLQTSTVWTVCGVAMALCVLLCGMVTRPGGVQLGWALQIALIASGVVVPMMFFMGAMFAALWWASVHFGRKIDEAKARFAAMAESGAGEPAEAGGAAPSGG</sequence>
<reference evidence="3" key="1">
    <citation type="journal article" date="2019" name="Int. J. Syst. Evol. Microbiol.">
        <title>The Global Catalogue of Microorganisms (GCM) 10K type strain sequencing project: providing services to taxonomists for standard genome sequencing and annotation.</title>
        <authorList>
            <consortium name="The Broad Institute Genomics Platform"/>
            <consortium name="The Broad Institute Genome Sequencing Center for Infectious Disease"/>
            <person name="Wu L."/>
            <person name="Ma J."/>
        </authorList>
    </citation>
    <scope>NUCLEOTIDE SEQUENCE [LARGE SCALE GENOMIC DNA]</scope>
    <source>
        <strain evidence="3">CGMCC 4.7349</strain>
    </source>
</reference>
<feature type="transmembrane region" description="Helical" evidence="1">
    <location>
        <begin position="33"/>
        <end position="53"/>
    </location>
</feature>
<evidence type="ECO:0000256" key="1">
    <source>
        <dbReference type="SAM" id="Phobius"/>
    </source>
</evidence>
<proteinExistence type="predicted"/>
<keyword evidence="1" id="KW-0472">Membrane</keyword>
<dbReference type="Proteomes" id="UP000656881">
    <property type="component" value="Unassembled WGS sequence"/>
</dbReference>
<evidence type="ECO:0000313" key="3">
    <source>
        <dbReference type="Proteomes" id="UP000656881"/>
    </source>
</evidence>
<gene>
    <name evidence="2" type="ORF">GCM10012286_68430</name>
</gene>
<organism evidence="2 3">
    <name type="scientific">Streptomyces lasiicapitis</name>
    <dbReference type="NCBI Taxonomy" id="1923961"/>
    <lineage>
        <taxon>Bacteria</taxon>
        <taxon>Bacillati</taxon>
        <taxon>Actinomycetota</taxon>
        <taxon>Actinomycetes</taxon>
        <taxon>Kitasatosporales</taxon>
        <taxon>Streptomycetaceae</taxon>
        <taxon>Streptomyces</taxon>
    </lineage>
</organism>
<keyword evidence="3" id="KW-1185">Reference proteome</keyword>
<protein>
    <submittedName>
        <fullName evidence="2">Membrane protein</fullName>
    </submittedName>
</protein>
<keyword evidence="1" id="KW-1133">Transmembrane helix</keyword>
<dbReference type="RefSeq" id="WP_189176880.1">
    <property type="nucleotide sequence ID" value="NZ_BMNG01000017.1"/>
</dbReference>
<dbReference type="EMBL" id="BMNG01000017">
    <property type="protein sequence ID" value="GGO55691.1"/>
    <property type="molecule type" value="Genomic_DNA"/>
</dbReference>